<evidence type="ECO:0000313" key="4">
    <source>
        <dbReference type="Proteomes" id="UP000007148"/>
    </source>
</evidence>
<protein>
    <submittedName>
        <fullName evidence="3">Uncharacterized protein</fullName>
    </submittedName>
</protein>
<dbReference type="OMA" id="FPIITHE"/>
<dbReference type="AlphaFoldDB" id="G4T8A2"/>
<feature type="compositionally biased region" description="Basic and acidic residues" evidence="1">
    <location>
        <begin position="523"/>
        <end position="532"/>
    </location>
</feature>
<dbReference type="PANTHER" id="PTHR34365">
    <property type="entry name" value="ENOLASE (DUF1399)"/>
    <property type="match status" value="1"/>
</dbReference>
<keyword evidence="2" id="KW-0812">Transmembrane</keyword>
<dbReference type="HOGENOM" id="CLU_010103_1_0_1"/>
<dbReference type="PANTHER" id="PTHR34365:SF7">
    <property type="entry name" value="GLYCINE-RICH DOMAIN-CONTAINING PROTEIN 1"/>
    <property type="match status" value="1"/>
</dbReference>
<keyword evidence="2" id="KW-1133">Transmembrane helix</keyword>
<proteinExistence type="predicted"/>
<dbReference type="EMBL" id="CAFZ01000015">
    <property type="protein sequence ID" value="CCA67541.1"/>
    <property type="molecule type" value="Genomic_DNA"/>
</dbReference>
<name>G4T8A2_SERID</name>
<organism evidence="3 4">
    <name type="scientific">Serendipita indica (strain DSM 11827)</name>
    <name type="common">Root endophyte fungus</name>
    <name type="synonym">Piriformospora indica</name>
    <dbReference type="NCBI Taxonomy" id="1109443"/>
    <lineage>
        <taxon>Eukaryota</taxon>
        <taxon>Fungi</taxon>
        <taxon>Dikarya</taxon>
        <taxon>Basidiomycota</taxon>
        <taxon>Agaricomycotina</taxon>
        <taxon>Agaricomycetes</taxon>
        <taxon>Sebacinales</taxon>
        <taxon>Serendipitaceae</taxon>
        <taxon>Serendipita</taxon>
    </lineage>
</organism>
<feature type="transmembrane region" description="Helical" evidence="2">
    <location>
        <begin position="596"/>
        <end position="618"/>
    </location>
</feature>
<reference evidence="3 4" key="1">
    <citation type="journal article" date="2011" name="PLoS Pathog.">
        <title>Endophytic Life Strategies Decoded by Genome and Transcriptome Analyses of the Mutualistic Root Symbiont Piriformospora indica.</title>
        <authorList>
            <person name="Zuccaro A."/>
            <person name="Lahrmann U."/>
            <person name="Guldener U."/>
            <person name="Langen G."/>
            <person name="Pfiffi S."/>
            <person name="Biedenkopf D."/>
            <person name="Wong P."/>
            <person name="Samans B."/>
            <person name="Grimm C."/>
            <person name="Basiewicz M."/>
            <person name="Murat C."/>
            <person name="Martin F."/>
            <person name="Kogel K.H."/>
        </authorList>
    </citation>
    <scope>NUCLEOTIDE SEQUENCE [LARGE SCALE GENOMIC DNA]</scope>
    <source>
        <strain evidence="3 4">DSM 11827</strain>
    </source>
</reference>
<dbReference type="Proteomes" id="UP000007148">
    <property type="component" value="Unassembled WGS sequence"/>
</dbReference>
<keyword evidence="2" id="KW-0472">Membrane</keyword>
<evidence type="ECO:0000256" key="1">
    <source>
        <dbReference type="SAM" id="MobiDB-lite"/>
    </source>
</evidence>
<comment type="caution">
    <text evidence="3">The sequence shown here is derived from an EMBL/GenBank/DDBJ whole genome shotgun (WGS) entry which is preliminary data.</text>
</comment>
<dbReference type="Pfam" id="PF07173">
    <property type="entry name" value="GRDP-like"/>
    <property type="match status" value="2"/>
</dbReference>
<evidence type="ECO:0000313" key="3">
    <source>
        <dbReference type="EMBL" id="CCA67541.1"/>
    </source>
</evidence>
<gene>
    <name evidence="3" type="ORF">PIIN_01370</name>
</gene>
<evidence type="ECO:0000256" key="2">
    <source>
        <dbReference type="SAM" id="Phobius"/>
    </source>
</evidence>
<dbReference type="InParanoid" id="G4T8A2"/>
<keyword evidence="4" id="KW-1185">Reference proteome</keyword>
<dbReference type="STRING" id="1109443.G4T8A2"/>
<sequence length="620" mass="69783">MQSQEPAPVYTQYPTELPPTFPIGVHRTAPLVNVTELQAHLRLLGAISKLKSDVQTRGVSARSKDTAWVVFVNRAVFRFFEWVNALWIPSEPGLDETRVPPLDVLMVWHTYLLNPRTYFEDSQRMESVYANNLRKLAEMPLTLIASLIDGQTLDPLPPSTERQQFFERMTKLSWYMPLSTESTETLCVYCPFCKNANPNVRWVTDHDTGYAQTKFTHLCQSCYKDFNKVALGMRRFVDEVSLRRSGSVVFFSETLLDPPTGKVDEAAARKFIAKAFKALDGQYKALSVLQGPNAEEEAAKLGRVLNWDFEILCDRLHEGLRPNSLPDRSKRNPRLQRLAVAYSNPGLASLDLVGAVLRQGSFISKMDELGWTRPGRFDLVSESAPLVRSIARYHAFLDLMIAHNSTFCVPTLDIDLAWHTHQLKSVHYRASTTQLVGRFPNHDDNIGPNILSTAYDLTAKAWKRRFGVPYSICGCVPDGEPESRISKFAFKISSGFKKRDDSHGSPANNTRPDLVSTEEDEADSSHPSEHTIKFVNPSDATMAKVRADRQHRVDKCVASARKGAARDPWRGLQAERSKREGHKEAFTDSHSYAAYYPYWGVSAAIPLGYASFLGLVYVTG</sequence>
<feature type="region of interest" description="Disordered" evidence="1">
    <location>
        <begin position="496"/>
        <end position="532"/>
    </location>
</feature>
<dbReference type="OrthoDB" id="2684236at2759"/>
<dbReference type="eggNOG" id="ENOG502RYJ5">
    <property type="taxonomic scope" value="Eukaryota"/>
</dbReference>
<dbReference type="InterPro" id="IPR009836">
    <property type="entry name" value="GRDP-like"/>
</dbReference>
<accession>G4T8A2</accession>